<organism evidence="7 8">
    <name type="scientific">Atlanticothrix silvestris CENA357</name>
    <dbReference type="NCBI Taxonomy" id="1725252"/>
    <lineage>
        <taxon>Bacteria</taxon>
        <taxon>Bacillati</taxon>
        <taxon>Cyanobacteriota</taxon>
        <taxon>Cyanophyceae</taxon>
        <taxon>Nostocales</taxon>
        <taxon>Nodulariaceae</taxon>
        <taxon>Atlanticothrix</taxon>
        <taxon>Atlanticothrix silvestris</taxon>
    </lineage>
</organism>
<evidence type="ECO:0000313" key="7">
    <source>
        <dbReference type="EMBL" id="MBH8555640.1"/>
    </source>
</evidence>
<feature type="transmembrane region" description="Helical" evidence="6">
    <location>
        <begin position="175"/>
        <end position="195"/>
    </location>
</feature>
<evidence type="ECO:0000256" key="3">
    <source>
        <dbReference type="ARBA" id="ARBA00022692"/>
    </source>
</evidence>
<protein>
    <submittedName>
        <fullName evidence="7">AmpG family muropeptide MFS transporter</fullName>
    </submittedName>
</protein>
<keyword evidence="5 6" id="KW-0472">Membrane</keyword>
<dbReference type="Pfam" id="PF07690">
    <property type="entry name" value="MFS_1"/>
    <property type="match status" value="1"/>
</dbReference>
<evidence type="ECO:0000313" key="8">
    <source>
        <dbReference type="Proteomes" id="UP000599391"/>
    </source>
</evidence>
<feature type="transmembrane region" description="Helical" evidence="6">
    <location>
        <begin position="224"/>
        <end position="244"/>
    </location>
</feature>
<name>A0A8J7HP14_9CYAN</name>
<keyword evidence="8" id="KW-1185">Reference proteome</keyword>
<dbReference type="PANTHER" id="PTHR12778:SF10">
    <property type="entry name" value="MAJOR FACILITATOR SUPERFAMILY DOMAIN-CONTAINING PROTEIN 3"/>
    <property type="match status" value="1"/>
</dbReference>
<feature type="transmembrane region" description="Helical" evidence="6">
    <location>
        <begin position="383"/>
        <end position="405"/>
    </location>
</feature>
<dbReference type="NCBIfam" id="TIGR00901">
    <property type="entry name" value="2A0125"/>
    <property type="match status" value="1"/>
</dbReference>
<dbReference type="SUPFAM" id="SSF103473">
    <property type="entry name" value="MFS general substrate transporter"/>
    <property type="match status" value="1"/>
</dbReference>
<keyword evidence="4 6" id="KW-1133">Transmembrane helix</keyword>
<dbReference type="Gene3D" id="1.20.1250.20">
    <property type="entry name" value="MFS general substrate transporter like domains"/>
    <property type="match status" value="2"/>
</dbReference>
<dbReference type="EMBL" id="JAECZB010000096">
    <property type="protein sequence ID" value="MBH8555640.1"/>
    <property type="molecule type" value="Genomic_DNA"/>
</dbReference>
<dbReference type="FunFam" id="1.20.1250.20:FF:000072">
    <property type="entry name" value="Muropeptide transporter AmpG"/>
    <property type="match status" value="1"/>
</dbReference>
<evidence type="ECO:0000256" key="5">
    <source>
        <dbReference type="ARBA" id="ARBA00023136"/>
    </source>
</evidence>
<gene>
    <name evidence="7" type="ORF">I8751_25500</name>
</gene>
<evidence type="ECO:0000256" key="1">
    <source>
        <dbReference type="ARBA" id="ARBA00004141"/>
    </source>
</evidence>
<dbReference type="PANTHER" id="PTHR12778">
    <property type="entry name" value="SOLUTE CARRIER FAMILY 33 ACETYL-COA TRANSPORTER -RELATED"/>
    <property type="match status" value="1"/>
</dbReference>
<dbReference type="InterPro" id="IPR004752">
    <property type="entry name" value="AmpG_permease/AT-1"/>
</dbReference>
<dbReference type="Proteomes" id="UP000599391">
    <property type="component" value="Unassembled WGS sequence"/>
</dbReference>
<feature type="transmembrane region" description="Helical" evidence="6">
    <location>
        <begin position="83"/>
        <end position="103"/>
    </location>
</feature>
<dbReference type="CDD" id="cd17486">
    <property type="entry name" value="MFS_AmpG_like"/>
    <property type="match status" value="1"/>
</dbReference>
<dbReference type="RefSeq" id="WP_214441839.1">
    <property type="nucleotide sequence ID" value="NZ_JAECZB010000096.1"/>
</dbReference>
<reference evidence="7 8" key="1">
    <citation type="journal article" date="2021" name="Int. J. Syst. Evol. Microbiol.">
        <title>Amazonocrinis nigriterrae gen. nov., sp. nov., Atlanticothrix silvestris gen. nov., sp. nov. and Dendronalium phyllosphericum gen. nov., sp. nov., nostocacean cyanobacteria from Brazilian environments.</title>
        <authorList>
            <person name="Alvarenga D.O."/>
            <person name="Andreote A.P.D."/>
            <person name="Branco L.H.Z."/>
            <person name="Delbaje E."/>
            <person name="Cruz R.B."/>
            <person name="Varani A.M."/>
            <person name="Fiore M.F."/>
        </authorList>
    </citation>
    <scope>NUCLEOTIDE SEQUENCE [LARGE SCALE GENOMIC DNA]</scope>
    <source>
        <strain evidence="7 8">CENA357</strain>
    </source>
</reference>
<feature type="transmembrane region" description="Helical" evidence="6">
    <location>
        <begin position="294"/>
        <end position="314"/>
    </location>
</feature>
<dbReference type="InterPro" id="IPR011701">
    <property type="entry name" value="MFS"/>
</dbReference>
<dbReference type="InterPro" id="IPR036259">
    <property type="entry name" value="MFS_trans_sf"/>
</dbReference>
<comment type="subcellular location">
    <subcellularLocation>
        <location evidence="1">Membrane</location>
        <topology evidence="1">Multi-pass membrane protein</topology>
    </subcellularLocation>
</comment>
<evidence type="ECO:0000256" key="6">
    <source>
        <dbReference type="SAM" id="Phobius"/>
    </source>
</evidence>
<evidence type="ECO:0000256" key="2">
    <source>
        <dbReference type="ARBA" id="ARBA00022448"/>
    </source>
</evidence>
<dbReference type="AlphaFoldDB" id="A0A8J7HP14"/>
<sequence>MNPVRSLLQVFGSRKMAALLLLGFSSGLPLFLTSKTLQAWMTVEKVDLTAIGLFSLVGLPYSLKFLWSPLLDRFALPFLGRRRGWLITIQIGLLIAIACMAFQQPKQALQLLAINAVAIAFFSATQDIAADAYRTDVLEELELGAGAAVFVLGYRVALLLTGSLALILADRIPWSSVYLLMAVGMAIGILGTLFAPEPKEIRPPESLAAAVILPFGEFFQRQGVIRGFLVLLFIVLYKLGDSFVNNMSTPFLLQTGFTQTDIGAIQGGMGLIATIIGALAGGAVLSKIGLNRSLWLFGGLQALSNLAYLLLAQVGKNYQVLVLTINIENFCAGLGTAAFVAFLMNMCNQRFSATQYALLSSFMAVSRDILVAPAGSLAKSTGWPLFFVISIIAAVPGLLLLPFFAPWNPKPGALSRPGLEEEEEDLWGTK</sequence>
<feature type="transmembrane region" description="Helical" evidence="6">
    <location>
        <begin position="264"/>
        <end position="285"/>
    </location>
</feature>
<keyword evidence="2" id="KW-0813">Transport</keyword>
<dbReference type="GO" id="GO:0022857">
    <property type="term" value="F:transmembrane transporter activity"/>
    <property type="evidence" value="ECO:0007669"/>
    <property type="project" value="InterPro"/>
</dbReference>
<feature type="transmembrane region" description="Helical" evidence="6">
    <location>
        <begin position="320"/>
        <end position="344"/>
    </location>
</feature>
<accession>A0A8J7HP14</accession>
<keyword evidence="3 6" id="KW-0812">Transmembrane</keyword>
<feature type="transmembrane region" description="Helical" evidence="6">
    <location>
        <begin position="109"/>
        <end position="129"/>
    </location>
</feature>
<proteinExistence type="predicted"/>
<evidence type="ECO:0000256" key="4">
    <source>
        <dbReference type="ARBA" id="ARBA00022989"/>
    </source>
</evidence>
<comment type="caution">
    <text evidence="7">The sequence shown here is derived from an EMBL/GenBank/DDBJ whole genome shotgun (WGS) entry which is preliminary data.</text>
</comment>
<feature type="transmembrane region" description="Helical" evidence="6">
    <location>
        <begin position="141"/>
        <end position="169"/>
    </location>
</feature>
<dbReference type="GO" id="GO:0016020">
    <property type="term" value="C:membrane"/>
    <property type="evidence" value="ECO:0007669"/>
    <property type="project" value="UniProtKB-SubCell"/>
</dbReference>
<feature type="transmembrane region" description="Helical" evidence="6">
    <location>
        <begin position="49"/>
        <end position="71"/>
    </location>
</feature>